<evidence type="ECO:0000313" key="3">
    <source>
        <dbReference type="EMBL" id="CAB5230185.1"/>
    </source>
</evidence>
<evidence type="ECO:0000313" key="2">
    <source>
        <dbReference type="EMBL" id="CAB4215354.1"/>
    </source>
</evidence>
<dbReference type="EMBL" id="LR798405">
    <property type="protein sequence ID" value="CAB5230185.1"/>
    <property type="molecule type" value="Genomic_DNA"/>
</dbReference>
<dbReference type="InterPro" id="IPR029044">
    <property type="entry name" value="Nucleotide-diphossugar_trans"/>
</dbReference>
<name>A0A6J5SLU8_9CAUD</name>
<proteinExistence type="predicted"/>
<reference evidence="2" key="1">
    <citation type="submission" date="2020-05" db="EMBL/GenBank/DDBJ databases">
        <authorList>
            <person name="Chiriac C."/>
            <person name="Salcher M."/>
            <person name="Ghai R."/>
            <person name="Kavagutti S V."/>
        </authorList>
    </citation>
    <scope>NUCLEOTIDE SEQUENCE</scope>
</reference>
<dbReference type="SUPFAM" id="SSF53448">
    <property type="entry name" value="Nucleotide-diphospho-sugar transferases"/>
    <property type="match status" value="1"/>
</dbReference>
<evidence type="ECO:0000313" key="1">
    <source>
        <dbReference type="EMBL" id="CAB4184764.1"/>
    </source>
</evidence>
<protein>
    <recommendedName>
        <fullName evidence="4">Methyltransferase type 11</fullName>
    </recommendedName>
</protein>
<dbReference type="EMBL" id="LR797066">
    <property type="protein sequence ID" value="CAB4184764.1"/>
    <property type="molecule type" value="Genomic_DNA"/>
</dbReference>
<accession>A0A6J5SLU8</accession>
<organism evidence="2">
    <name type="scientific">uncultured Caudovirales phage</name>
    <dbReference type="NCBI Taxonomy" id="2100421"/>
    <lineage>
        <taxon>Viruses</taxon>
        <taxon>Duplodnaviria</taxon>
        <taxon>Heunggongvirae</taxon>
        <taxon>Uroviricota</taxon>
        <taxon>Caudoviricetes</taxon>
        <taxon>Peduoviridae</taxon>
        <taxon>Maltschvirus</taxon>
        <taxon>Maltschvirus maltsch</taxon>
    </lineage>
</organism>
<dbReference type="SUPFAM" id="SSF53335">
    <property type="entry name" value="S-adenosyl-L-methionine-dependent methyltransferases"/>
    <property type="match status" value="1"/>
</dbReference>
<gene>
    <name evidence="1" type="ORF">UFOVP1116_31</name>
    <name evidence="2" type="ORF">UFOVP1480_8</name>
    <name evidence="3" type="ORF">UFOVP1568_44</name>
</gene>
<dbReference type="EMBL" id="LR797430">
    <property type="protein sequence ID" value="CAB4215354.1"/>
    <property type="molecule type" value="Genomic_DNA"/>
</dbReference>
<evidence type="ECO:0008006" key="4">
    <source>
        <dbReference type="Google" id="ProtNLM"/>
    </source>
</evidence>
<dbReference type="InterPro" id="IPR029063">
    <property type="entry name" value="SAM-dependent_MTases_sf"/>
</dbReference>
<sequence length="430" mass="49224">MARAVVFLSWYVNRMKLDLGSGQTRIEGYTPWDWSTNNDVSFLPFADGSLEEIRASHVLEHIERPYLLEVVKHWVDKLQPGGILRIAVPDFDEIIRRAQLDRDQEDQSGAPFPWEAYIMGGQTDTFDQHHTLWNDPKLRLLFNQVGITEIMPWKNTEPMDCSDLPISLNLAGRKPLAVGTVVSPPKYLDIKGVMTMPRLTWTDTMFCCQKITQTLGITITNSSGVFYGQGMQRILQMLAQETDIKWALTIDYDSLFDWQDIVAMREIAERDGLDALAPLQSGRERTAPLCVASTNWIPRRLNTNDLQQDWFEVSSMHFGCTLIRMDSLRKLPKPWFCAMPNSDGDWSGDKIDDDIWFWKQAQKANWKIGVTPKVSIGHIETVATWPGPKLQSLHQSTHSYLRSGKPWYVKQREGWRNGPQDLQSENAPTA</sequence>
<dbReference type="Gene3D" id="3.40.50.150">
    <property type="entry name" value="Vaccinia Virus protein VP39"/>
    <property type="match status" value="1"/>
</dbReference>